<reference evidence="2 3" key="1">
    <citation type="submission" date="2016-10" db="EMBL/GenBank/DDBJ databases">
        <authorList>
            <person name="de Groot N.N."/>
        </authorList>
    </citation>
    <scope>NUCLEOTIDE SEQUENCE [LARGE SCALE GENOMIC DNA]</scope>
    <source>
        <strain evidence="2 3">DSM 45514</strain>
    </source>
</reference>
<name>A0A1G6KL04_9BACL</name>
<accession>A0A1G6KL04</accession>
<dbReference type="Proteomes" id="UP000199387">
    <property type="component" value="Unassembled WGS sequence"/>
</dbReference>
<dbReference type="RefSeq" id="WP_176757840.1">
    <property type="nucleotide sequence ID" value="NZ_FMZA01000006.1"/>
</dbReference>
<evidence type="ECO:0000259" key="1">
    <source>
        <dbReference type="Pfam" id="PF00882"/>
    </source>
</evidence>
<proteinExistence type="predicted"/>
<evidence type="ECO:0000313" key="3">
    <source>
        <dbReference type="Proteomes" id="UP000199387"/>
    </source>
</evidence>
<sequence>MPYLWSHILFGREALSEAGFSEPKHWGPFELGCQGPDVLLYHNFWPWKRNDAVKRLGFAIHRNHCGPFLVDLIQAVGEHPGMRSYVAGFLTHHVLDRNTHPYIHYWAGYRRYKHQKLEVIIDTLLAERMEGIQTWKTPAFTRIDVGESLPRQWVEVLAGIAQQHFPQETEMVLPTHWNQAYRDMKRALRLFHDPLGIKWLLTFGKIGPFRYRPIRTDTDYLNESGREWSHPAIPGEKHRESFLDLWATALDEAVLFLRQADSYWKGTLPLSTLERTIGNISYDTGKACDANLTNHLAEPLV</sequence>
<evidence type="ECO:0000313" key="2">
    <source>
        <dbReference type="EMBL" id="SDC31215.1"/>
    </source>
</evidence>
<dbReference type="InterPro" id="IPR029002">
    <property type="entry name" value="PLPC/GPLD1"/>
</dbReference>
<organism evidence="2 3">
    <name type="scientific">Melghirimyces thermohalophilus</name>
    <dbReference type="NCBI Taxonomy" id="1236220"/>
    <lineage>
        <taxon>Bacteria</taxon>
        <taxon>Bacillati</taxon>
        <taxon>Bacillota</taxon>
        <taxon>Bacilli</taxon>
        <taxon>Bacillales</taxon>
        <taxon>Thermoactinomycetaceae</taxon>
        <taxon>Melghirimyces</taxon>
    </lineage>
</organism>
<feature type="domain" description="Phospholipase C/D" evidence="1">
    <location>
        <begin position="6"/>
        <end position="134"/>
    </location>
</feature>
<dbReference type="Pfam" id="PF00882">
    <property type="entry name" value="Zn_dep_PLPC"/>
    <property type="match status" value="1"/>
</dbReference>
<dbReference type="EMBL" id="FMZA01000006">
    <property type="protein sequence ID" value="SDC31215.1"/>
    <property type="molecule type" value="Genomic_DNA"/>
</dbReference>
<dbReference type="STRING" id="1236220.SAMN04488112_10620"/>
<protein>
    <submittedName>
        <fullName evidence="2">Zinc dependent phospholipase C</fullName>
    </submittedName>
</protein>
<gene>
    <name evidence="2" type="ORF">SAMN04488112_10620</name>
</gene>
<dbReference type="AlphaFoldDB" id="A0A1G6KL04"/>
<keyword evidence="3" id="KW-1185">Reference proteome</keyword>